<name>A0A839GMM6_9BACT</name>
<organism evidence="1 2">
    <name type="scientific">Rufibacter quisquiliarum</name>
    <dbReference type="NCBI Taxonomy" id="1549639"/>
    <lineage>
        <taxon>Bacteria</taxon>
        <taxon>Pseudomonadati</taxon>
        <taxon>Bacteroidota</taxon>
        <taxon>Cytophagia</taxon>
        <taxon>Cytophagales</taxon>
        <taxon>Hymenobacteraceae</taxon>
        <taxon>Rufibacter</taxon>
    </lineage>
</organism>
<reference evidence="1 2" key="1">
    <citation type="submission" date="2020-08" db="EMBL/GenBank/DDBJ databases">
        <title>Genomic Encyclopedia of Type Strains, Phase IV (KMG-IV): sequencing the most valuable type-strain genomes for metagenomic binning, comparative biology and taxonomic classification.</title>
        <authorList>
            <person name="Goeker M."/>
        </authorList>
    </citation>
    <scope>NUCLEOTIDE SEQUENCE [LARGE SCALE GENOMIC DNA]</scope>
    <source>
        <strain evidence="1 2">DSM 29854</strain>
    </source>
</reference>
<evidence type="ECO:0000313" key="2">
    <source>
        <dbReference type="Proteomes" id="UP000563094"/>
    </source>
</evidence>
<comment type="caution">
    <text evidence="1">The sequence shown here is derived from an EMBL/GenBank/DDBJ whole genome shotgun (WGS) entry which is preliminary data.</text>
</comment>
<accession>A0A839GMM6</accession>
<protein>
    <submittedName>
        <fullName evidence="1">Uncharacterized protein</fullName>
    </submittedName>
</protein>
<evidence type="ECO:0000313" key="1">
    <source>
        <dbReference type="EMBL" id="MBA9079143.1"/>
    </source>
</evidence>
<dbReference type="Proteomes" id="UP000563094">
    <property type="component" value="Unassembled WGS sequence"/>
</dbReference>
<dbReference type="AlphaFoldDB" id="A0A839GMM6"/>
<sequence length="127" mass="14827">MMPLIAPMIHIKHPEAKCNASQESFVTSAPVEERRFHELFFTIGNATIIYHNRAKDFEPYEADYLEWLGGLPEKVRAGMEEKGFKECRSILSFTRYVMEKNDIGQEEFVRNLVGKAIYDEYLQICMK</sequence>
<proteinExistence type="predicted"/>
<dbReference type="EMBL" id="JACJIQ010000018">
    <property type="protein sequence ID" value="MBA9079143.1"/>
    <property type="molecule type" value="Genomic_DNA"/>
</dbReference>
<gene>
    <name evidence="1" type="ORF">FHS90_003878</name>
</gene>
<keyword evidence="2" id="KW-1185">Reference proteome</keyword>